<dbReference type="Pfam" id="PF02518">
    <property type="entry name" value="HATPase_c"/>
    <property type="match status" value="1"/>
</dbReference>
<dbReference type="Proteomes" id="UP000754750">
    <property type="component" value="Unassembled WGS sequence"/>
</dbReference>
<evidence type="ECO:0000256" key="1">
    <source>
        <dbReference type="ARBA" id="ARBA00000085"/>
    </source>
</evidence>
<evidence type="ECO:0000256" key="3">
    <source>
        <dbReference type="ARBA" id="ARBA00022777"/>
    </source>
</evidence>
<comment type="caution">
    <text evidence="8">The sequence shown here is derived from an EMBL/GenBank/DDBJ whole genome shotgun (WGS) entry which is preliminary data.</text>
</comment>
<evidence type="ECO:0000256" key="6">
    <source>
        <dbReference type="SAM" id="Phobius"/>
    </source>
</evidence>
<dbReference type="InterPro" id="IPR004358">
    <property type="entry name" value="Sig_transdc_His_kin-like_C"/>
</dbReference>
<dbReference type="RefSeq" id="WP_326840386.1">
    <property type="nucleotide sequence ID" value="NZ_SVNY01000003.1"/>
</dbReference>
<dbReference type="InterPro" id="IPR050640">
    <property type="entry name" value="Bact_2-comp_sensor_kinase"/>
</dbReference>
<dbReference type="PANTHER" id="PTHR34220">
    <property type="entry name" value="SENSOR HISTIDINE KINASE YPDA"/>
    <property type="match status" value="1"/>
</dbReference>
<keyword evidence="4" id="KW-0902">Two-component regulatory system</keyword>
<keyword evidence="3 8" id="KW-0808">Transferase</keyword>
<keyword evidence="6" id="KW-0472">Membrane</keyword>
<proteinExistence type="predicted"/>
<evidence type="ECO:0000256" key="2">
    <source>
        <dbReference type="ARBA" id="ARBA00012438"/>
    </source>
</evidence>
<comment type="catalytic activity">
    <reaction evidence="1">
        <text>ATP + protein L-histidine = ADP + protein N-phospho-L-histidine.</text>
        <dbReference type="EC" id="2.7.13.3"/>
    </reaction>
</comment>
<keyword evidence="6" id="KW-1133">Transmembrane helix</keyword>
<feature type="transmembrane region" description="Helical" evidence="6">
    <location>
        <begin position="182"/>
        <end position="202"/>
    </location>
</feature>
<keyword evidence="5" id="KW-0175">Coiled coil</keyword>
<reference evidence="8" key="1">
    <citation type="submission" date="2019-04" db="EMBL/GenBank/DDBJ databases">
        <title>Evolution of Biomass-Degrading Anaerobic Consortia Revealed by Metagenomics.</title>
        <authorList>
            <person name="Peng X."/>
        </authorList>
    </citation>
    <scope>NUCLEOTIDE SEQUENCE</scope>
    <source>
        <strain evidence="8">SIG551</strain>
    </source>
</reference>
<accession>A0A928KRR8</accession>
<dbReference type="Gene3D" id="6.10.340.10">
    <property type="match status" value="1"/>
</dbReference>
<dbReference type="InterPro" id="IPR036890">
    <property type="entry name" value="HATPase_C_sf"/>
</dbReference>
<dbReference type="Pfam" id="PF06580">
    <property type="entry name" value="His_kinase"/>
    <property type="match status" value="1"/>
</dbReference>
<dbReference type="SUPFAM" id="SSF55874">
    <property type="entry name" value="ATPase domain of HSP90 chaperone/DNA topoisomerase II/histidine kinase"/>
    <property type="match status" value="1"/>
</dbReference>
<dbReference type="EC" id="2.7.13.3" evidence="2"/>
<evidence type="ECO:0000259" key="7">
    <source>
        <dbReference type="PROSITE" id="PS50109"/>
    </source>
</evidence>
<sequence length="477" mass="55463">MAPAGFPNLNRQPISLKSQLKRLLAGVVLGFLFVITFLFAMLLFFNQEYKESLQNANTAAEFNNEFKKKLDLEMYYYVVGPSQKQELPLEDVEEAEKILRRLMKTTTQSDDRWRLNSMLNLCKRLEECMVTISETRSYDDRMVQLENNIYIITALIERYMHDYIYNEIRLLSQLQQEINTSVFTAILGTIAFSTVIAFMIVLSSLRFSRRITDPIDRLCKKARCLGNGEFHVEPIPTKSIEIKTLDDCFNEMAERIQSLLVRIKNEQMTLRRTELELLQAQINPHFLYNTFDSIVWLAETQRNREVIQMVTSLSSLFRNSLSKGKDVINIETEQKQIRSYLEIQQIRYSDIMDYEIDLPESLFPYSIPKLTLQPLVENAIYHGIKHKRSRGRIVIRGREEGGDIVISVEDNGIGMSKEQLGALQNRIRENRLKGFGLSNVQQRLRLYCGEAYGLTFRSEKNAGTTVFVRIPKQNQLE</sequence>
<protein>
    <recommendedName>
        <fullName evidence="2">histidine kinase</fullName>
        <ecNumber evidence="2">2.7.13.3</ecNumber>
    </recommendedName>
</protein>
<dbReference type="InterPro" id="IPR005467">
    <property type="entry name" value="His_kinase_dom"/>
</dbReference>
<evidence type="ECO:0000256" key="4">
    <source>
        <dbReference type="ARBA" id="ARBA00023012"/>
    </source>
</evidence>
<evidence type="ECO:0000313" key="9">
    <source>
        <dbReference type="Proteomes" id="UP000754750"/>
    </source>
</evidence>
<gene>
    <name evidence="8" type="ORF">E7512_08025</name>
</gene>
<dbReference type="EMBL" id="SVNY01000003">
    <property type="protein sequence ID" value="MBE6833513.1"/>
    <property type="molecule type" value="Genomic_DNA"/>
</dbReference>
<dbReference type="GO" id="GO:0016020">
    <property type="term" value="C:membrane"/>
    <property type="evidence" value="ECO:0007669"/>
    <property type="project" value="InterPro"/>
</dbReference>
<dbReference type="PRINTS" id="PR00344">
    <property type="entry name" value="BCTRLSENSOR"/>
</dbReference>
<feature type="coiled-coil region" evidence="5">
    <location>
        <begin position="256"/>
        <end position="283"/>
    </location>
</feature>
<dbReference type="AlphaFoldDB" id="A0A928KRR8"/>
<dbReference type="CDD" id="cd06225">
    <property type="entry name" value="HAMP"/>
    <property type="match status" value="1"/>
</dbReference>
<evidence type="ECO:0000313" key="8">
    <source>
        <dbReference type="EMBL" id="MBE6833513.1"/>
    </source>
</evidence>
<feature type="transmembrane region" description="Helical" evidence="6">
    <location>
        <begin position="23"/>
        <end position="45"/>
    </location>
</feature>
<dbReference type="SMART" id="SM00387">
    <property type="entry name" value="HATPase_c"/>
    <property type="match status" value="1"/>
</dbReference>
<dbReference type="GO" id="GO:0000155">
    <property type="term" value="F:phosphorelay sensor kinase activity"/>
    <property type="evidence" value="ECO:0007669"/>
    <property type="project" value="InterPro"/>
</dbReference>
<dbReference type="Gene3D" id="3.30.565.10">
    <property type="entry name" value="Histidine kinase-like ATPase, C-terminal domain"/>
    <property type="match status" value="1"/>
</dbReference>
<dbReference type="InterPro" id="IPR010559">
    <property type="entry name" value="Sig_transdc_His_kin_internal"/>
</dbReference>
<dbReference type="PROSITE" id="PS50109">
    <property type="entry name" value="HIS_KIN"/>
    <property type="match status" value="1"/>
</dbReference>
<keyword evidence="3 8" id="KW-0418">Kinase</keyword>
<dbReference type="PANTHER" id="PTHR34220:SF7">
    <property type="entry name" value="SENSOR HISTIDINE KINASE YPDA"/>
    <property type="match status" value="1"/>
</dbReference>
<dbReference type="InterPro" id="IPR003594">
    <property type="entry name" value="HATPase_dom"/>
</dbReference>
<evidence type="ECO:0000256" key="5">
    <source>
        <dbReference type="SAM" id="Coils"/>
    </source>
</evidence>
<feature type="domain" description="Histidine kinase" evidence="7">
    <location>
        <begin position="372"/>
        <end position="474"/>
    </location>
</feature>
<keyword evidence="6" id="KW-0812">Transmembrane</keyword>
<name>A0A928KRR8_9FIRM</name>
<organism evidence="8 9">
    <name type="scientific">Faecalispora sporosphaeroides</name>
    <dbReference type="NCBI Taxonomy" id="1549"/>
    <lineage>
        <taxon>Bacteria</taxon>
        <taxon>Bacillati</taxon>
        <taxon>Bacillota</taxon>
        <taxon>Clostridia</taxon>
        <taxon>Eubacteriales</taxon>
        <taxon>Oscillospiraceae</taxon>
        <taxon>Faecalispora</taxon>
    </lineage>
</organism>